<dbReference type="Proteomes" id="UP001148629">
    <property type="component" value="Unassembled WGS sequence"/>
</dbReference>
<proteinExistence type="predicted"/>
<comment type="caution">
    <text evidence="1">The sequence shown here is derived from an EMBL/GenBank/DDBJ whole genome shotgun (WGS) entry which is preliminary data.</text>
</comment>
<sequence length="476" mass="56946">MDSNLELYRSILHLPPWERRERMGHLPESEHDRVRAIVKRERDAQRLEESIAGRDLVQVALTDPSEIKKDTRLQYTLLGRTIYSEDEDSMVRRITNNVVQSSWSLVRYIENFDRSAQPLCSDAWKLVYCDVYYVDGGSDTLQEIYEARLREEELQTPTERARELVRDDSLKIARRNAKWMIPAIEHLSAEGQAEWTPEDKEFYQRHMQLSQDKDRTESLLKQHLHKETLARTWRRVSPAPPAWIQKIIDTQKQWGFVHYLAREVDEKYVRNWKSTWNRLMTTSSPLRVTWGSIHCHGGDNRMALRELLTENWPIFHPDENMAEDDDLRKHFKEYSEENRSHTHEDEKKNKKKRKRKNMEENDDVLSPGLLRNTFIVIPVEFISGNRSRQESDFLDPCWVWAYDADWDSSEEETVFNGEKYQGRVKVAHWSVNSWFYAARWEGVSLRDMWLKAQQHPEKMWTCYTKMLEDWDHEPYI</sequence>
<evidence type="ECO:0000313" key="1">
    <source>
        <dbReference type="EMBL" id="KAJ3544192.1"/>
    </source>
</evidence>
<protein>
    <submittedName>
        <fullName evidence="1">Uncharacterized protein</fullName>
    </submittedName>
</protein>
<accession>A0ACC1SQA5</accession>
<name>A0ACC1SQA5_9HYPO</name>
<dbReference type="EMBL" id="JANRMS010000207">
    <property type="protein sequence ID" value="KAJ3544192.1"/>
    <property type="molecule type" value="Genomic_DNA"/>
</dbReference>
<evidence type="ECO:0000313" key="2">
    <source>
        <dbReference type="Proteomes" id="UP001148629"/>
    </source>
</evidence>
<keyword evidence="2" id="KW-1185">Reference proteome</keyword>
<organism evidence="1 2">
    <name type="scientific">Fusarium decemcellulare</name>
    <dbReference type="NCBI Taxonomy" id="57161"/>
    <lineage>
        <taxon>Eukaryota</taxon>
        <taxon>Fungi</taxon>
        <taxon>Dikarya</taxon>
        <taxon>Ascomycota</taxon>
        <taxon>Pezizomycotina</taxon>
        <taxon>Sordariomycetes</taxon>
        <taxon>Hypocreomycetidae</taxon>
        <taxon>Hypocreales</taxon>
        <taxon>Nectriaceae</taxon>
        <taxon>Fusarium</taxon>
        <taxon>Fusarium decemcellulare species complex</taxon>
    </lineage>
</organism>
<gene>
    <name evidence="1" type="ORF">NM208_g3185</name>
</gene>
<reference evidence="1" key="1">
    <citation type="submission" date="2022-08" db="EMBL/GenBank/DDBJ databases">
        <title>Genome Sequence of Fusarium decemcellulare.</title>
        <authorList>
            <person name="Buettner E."/>
        </authorList>
    </citation>
    <scope>NUCLEOTIDE SEQUENCE</scope>
    <source>
        <strain evidence="1">Babe19</strain>
    </source>
</reference>